<gene>
    <name evidence="1" type="ORF">SDC9_207129</name>
</gene>
<comment type="caution">
    <text evidence="1">The sequence shown here is derived from an EMBL/GenBank/DDBJ whole genome shotgun (WGS) entry which is preliminary data.</text>
</comment>
<accession>A0A645J6X4</accession>
<proteinExistence type="predicted"/>
<protein>
    <submittedName>
        <fullName evidence="1">Uncharacterized protein</fullName>
    </submittedName>
</protein>
<organism evidence="1">
    <name type="scientific">bioreactor metagenome</name>
    <dbReference type="NCBI Taxonomy" id="1076179"/>
    <lineage>
        <taxon>unclassified sequences</taxon>
        <taxon>metagenomes</taxon>
        <taxon>ecological metagenomes</taxon>
    </lineage>
</organism>
<sequence length="109" mass="12264">MPSFCLSFRIKALHLIGLLTCKEGDQVALGHSLDWIFADLCLQQRHPVYVKHPFLHRPSLIRKRRGYDNSLSLEAGGDLQNLGNDIPAEGRINLLDHPPHTFGINRSKG</sequence>
<dbReference type="AlphaFoldDB" id="A0A645J6X4"/>
<evidence type="ECO:0000313" key="1">
    <source>
        <dbReference type="EMBL" id="MPN59408.1"/>
    </source>
</evidence>
<name>A0A645J6X4_9ZZZZ</name>
<reference evidence="1" key="1">
    <citation type="submission" date="2019-08" db="EMBL/GenBank/DDBJ databases">
        <authorList>
            <person name="Kucharzyk K."/>
            <person name="Murdoch R.W."/>
            <person name="Higgins S."/>
            <person name="Loffler F."/>
        </authorList>
    </citation>
    <scope>NUCLEOTIDE SEQUENCE</scope>
</reference>
<dbReference type="EMBL" id="VSSQ01133392">
    <property type="protein sequence ID" value="MPN59408.1"/>
    <property type="molecule type" value="Genomic_DNA"/>
</dbReference>